<dbReference type="Proteomes" id="UP001165293">
    <property type="component" value="Unassembled WGS sequence"/>
</dbReference>
<name>A0ABS8JLJ4_9GAMM</name>
<keyword evidence="1" id="KW-0472">Membrane</keyword>
<accession>A0ABS8JLJ4</accession>
<comment type="caution">
    <text evidence="2">The sequence shown here is derived from an EMBL/GenBank/DDBJ whole genome shotgun (WGS) entry which is preliminary data.</text>
</comment>
<gene>
    <name evidence="2" type="ORF">LK996_15545</name>
</gene>
<dbReference type="RefSeq" id="WP_230528288.1">
    <property type="nucleotide sequence ID" value="NZ_JAJGAK010000005.1"/>
</dbReference>
<dbReference type="EMBL" id="JAJGAK010000005">
    <property type="protein sequence ID" value="MCC8364486.1"/>
    <property type="molecule type" value="Genomic_DNA"/>
</dbReference>
<keyword evidence="1" id="KW-1133">Transmembrane helix</keyword>
<keyword evidence="3" id="KW-1185">Reference proteome</keyword>
<organism evidence="2 3">
    <name type="scientific">Noviluteimonas lactosilytica</name>
    <dbReference type="NCBI Taxonomy" id="2888523"/>
    <lineage>
        <taxon>Bacteria</taxon>
        <taxon>Pseudomonadati</taxon>
        <taxon>Pseudomonadota</taxon>
        <taxon>Gammaproteobacteria</taxon>
        <taxon>Lysobacterales</taxon>
        <taxon>Lysobacteraceae</taxon>
        <taxon>Noviluteimonas</taxon>
    </lineage>
</organism>
<evidence type="ECO:0000313" key="3">
    <source>
        <dbReference type="Proteomes" id="UP001165293"/>
    </source>
</evidence>
<evidence type="ECO:0000256" key="1">
    <source>
        <dbReference type="SAM" id="Phobius"/>
    </source>
</evidence>
<feature type="transmembrane region" description="Helical" evidence="1">
    <location>
        <begin position="6"/>
        <end position="24"/>
    </location>
</feature>
<reference evidence="2" key="1">
    <citation type="submission" date="2021-10" db="EMBL/GenBank/DDBJ databases">
        <authorList>
            <person name="Lyu M."/>
            <person name="Wang X."/>
            <person name="Meng X."/>
            <person name="Xu K."/>
        </authorList>
    </citation>
    <scope>NUCLEOTIDE SEQUENCE</scope>
    <source>
        <strain evidence="2">A6</strain>
    </source>
</reference>
<evidence type="ECO:0000313" key="2">
    <source>
        <dbReference type="EMBL" id="MCC8364486.1"/>
    </source>
</evidence>
<keyword evidence="1" id="KW-0812">Transmembrane</keyword>
<protein>
    <submittedName>
        <fullName evidence="2">Uncharacterized protein</fullName>
    </submittedName>
</protein>
<sequence>MKPMIAWFTVVVALAGAMVWWLSIDRGGAPRGGMSVTRTAPSDVGKQPARVPSGARAVSTIAQPGLPAIQLAGGGLRLQHELEQAMARLGPEDPVFESAVGVAGAACAEIENVSAGAKKDPERAWAVSYMENSCQGFDPAVLVPTSKDHPADWYLWKGTDEQALAKAKADLGRTDSMPIVASAATLLVERGMLPGQTELRLSREQAFTAALAAAKLRTCNAIGACGANSLLTASACAQVGCRYGTTYRDALRRQLSAPEFEAALALEQSLADYTAP</sequence>
<proteinExistence type="predicted"/>